<dbReference type="Proteomes" id="UP001597120">
    <property type="component" value="Unassembled WGS sequence"/>
</dbReference>
<feature type="transmembrane region" description="Helical" evidence="1">
    <location>
        <begin position="322"/>
        <end position="341"/>
    </location>
</feature>
<accession>A0ABW3DCW5</accession>
<evidence type="ECO:0000313" key="3">
    <source>
        <dbReference type="EMBL" id="MFD0870414.1"/>
    </source>
</evidence>
<keyword evidence="4" id="KW-1185">Reference proteome</keyword>
<name>A0ABW3DCW5_9BACL</name>
<feature type="transmembrane region" description="Helical" evidence="1">
    <location>
        <begin position="93"/>
        <end position="109"/>
    </location>
</feature>
<protein>
    <submittedName>
        <fullName evidence="3">DUF418 domain-containing protein</fullName>
    </submittedName>
</protein>
<keyword evidence="1" id="KW-1133">Transmembrane helix</keyword>
<dbReference type="PANTHER" id="PTHR30590:SF2">
    <property type="entry name" value="INNER MEMBRANE PROTEIN"/>
    <property type="match status" value="1"/>
</dbReference>
<reference evidence="4" key="1">
    <citation type="journal article" date="2019" name="Int. J. Syst. Evol. Microbiol.">
        <title>The Global Catalogue of Microorganisms (GCM) 10K type strain sequencing project: providing services to taxonomists for standard genome sequencing and annotation.</title>
        <authorList>
            <consortium name="The Broad Institute Genomics Platform"/>
            <consortium name="The Broad Institute Genome Sequencing Center for Infectious Disease"/>
            <person name="Wu L."/>
            <person name="Ma J."/>
        </authorList>
    </citation>
    <scope>NUCLEOTIDE SEQUENCE [LARGE SCALE GENOMIC DNA]</scope>
    <source>
        <strain evidence="4">CCUG 57263</strain>
    </source>
</reference>
<feature type="transmembrane region" description="Helical" evidence="1">
    <location>
        <begin position="243"/>
        <end position="265"/>
    </location>
</feature>
<evidence type="ECO:0000256" key="1">
    <source>
        <dbReference type="SAM" id="Phobius"/>
    </source>
</evidence>
<dbReference type="InterPro" id="IPR007349">
    <property type="entry name" value="DUF418"/>
</dbReference>
<feature type="transmembrane region" description="Helical" evidence="1">
    <location>
        <begin position="212"/>
        <end position="231"/>
    </location>
</feature>
<feature type="domain" description="DUF418" evidence="2">
    <location>
        <begin position="229"/>
        <end position="389"/>
    </location>
</feature>
<keyword evidence="1" id="KW-0812">Transmembrane</keyword>
<gene>
    <name evidence="3" type="ORF">ACFQ03_14755</name>
</gene>
<evidence type="ECO:0000259" key="2">
    <source>
        <dbReference type="Pfam" id="PF04235"/>
    </source>
</evidence>
<feature type="transmembrane region" description="Helical" evidence="1">
    <location>
        <begin position="60"/>
        <end position="81"/>
    </location>
</feature>
<dbReference type="InterPro" id="IPR052529">
    <property type="entry name" value="Bact_Transport_Assoc"/>
</dbReference>
<proteinExistence type="predicted"/>
<sequence length="405" mass="46276">MKPVIAQERIPILDIARGVAILGILLVNMAFYSNSLQAIQFQIELWPDFWNKAANKFLEIFVNGKFIAVFSFLFGYGMIVLKDRTVTKGRRFVPLYLRRLLALFLFGWIHGWFIWFGDILLHYALLGFVLLLFHKCKPRTLLVWAVLLILLIPVLLLATGAEGTGTPQLSPEFKQYVDQMIERDQMIYGTGTYGEIQKQRVWDWNISLGNQFLFYPQLLGLFLLGASFAKFRLLHDVAVYHRVWIRICLWSGAIGLVSTLLPIGLEQVGAHSGLINQLNVIRHLIGSPLLGLFYIAILALLVRKQAWERALRPLANVGRMAFTNYIMQSVLCTLIFYSYGLGWYGKLNVLEGMLLSAAIFIGQMVISALWLRIFQMGPLEWIWRMLTYLSISPIRKKRSGAELSG</sequence>
<feature type="transmembrane region" description="Helical" evidence="1">
    <location>
        <begin position="141"/>
        <end position="161"/>
    </location>
</feature>
<organism evidence="3 4">
    <name type="scientific">Paenibacillus residui</name>
    <dbReference type="NCBI Taxonomy" id="629724"/>
    <lineage>
        <taxon>Bacteria</taxon>
        <taxon>Bacillati</taxon>
        <taxon>Bacillota</taxon>
        <taxon>Bacilli</taxon>
        <taxon>Bacillales</taxon>
        <taxon>Paenibacillaceae</taxon>
        <taxon>Paenibacillus</taxon>
    </lineage>
</organism>
<evidence type="ECO:0000313" key="4">
    <source>
        <dbReference type="Proteomes" id="UP001597120"/>
    </source>
</evidence>
<dbReference type="Pfam" id="PF04235">
    <property type="entry name" value="DUF418"/>
    <property type="match status" value="1"/>
</dbReference>
<comment type="caution">
    <text evidence="3">The sequence shown here is derived from an EMBL/GenBank/DDBJ whole genome shotgun (WGS) entry which is preliminary data.</text>
</comment>
<feature type="transmembrane region" description="Helical" evidence="1">
    <location>
        <begin position="115"/>
        <end position="134"/>
    </location>
</feature>
<dbReference type="EMBL" id="JBHTIU010000047">
    <property type="protein sequence ID" value="MFD0870414.1"/>
    <property type="molecule type" value="Genomic_DNA"/>
</dbReference>
<keyword evidence="1" id="KW-0472">Membrane</keyword>
<dbReference type="PANTHER" id="PTHR30590">
    <property type="entry name" value="INNER MEMBRANE PROTEIN"/>
    <property type="match status" value="1"/>
</dbReference>
<feature type="transmembrane region" description="Helical" evidence="1">
    <location>
        <begin position="285"/>
        <end position="302"/>
    </location>
</feature>
<dbReference type="RefSeq" id="WP_379289058.1">
    <property type="nucleotide sequence ID" value="NZ_JBHTIU010000047.1"/>
</dbReference>
<feature type="transmembrane region" description="Helical" evidence="1">
    <location>
        <begin position="353"/>
        <end position="374"/>
    </location>
</feature>
<feature type="transmembrane region" description="Helical" evidence="1">
    <location>
        <begin position="12"/>
        <end position="32"/>
    </location>
</feature>